<dbReference type="EMBL" id="CAFBAA010000048">
    <property type="protein sequence ID" value="CAB4845163.1"/>
    <property type="molecule type" value="Genomic_DNA"/>
</dbReference>
<dbReference type="PANTHER" id="PTHR43191">
    <property type="entry name" value="RRNA METHYLTRANSFERASE 3"/>
    <property type="match status" value="1"/>
</dbReference>
<sequence length="255" mass="26676">MSRNVEPPTSVRSARVSAVRSLSRKSERVASGLFIAEGMQSVREALTFQAGSIKELYATAEIVREFPVLESATIVNEDVLAAMCDTKSPQGVIAVCALPMAGLSGHAAPHGRVAILSNVRDPGNAGTIIRSADAFNFDLVIFADDSVDPWAPKVVRSAAGSHFHLPVVSGPSAADAVKWAHQQDLKVVAADLSGSEATSAAPRSAWLFGNEAWGLTPESLALADSVVRIPMSGKAESLNLATAAGIIFFLASQAR</sequence>
<proteinExistence type="inferred from homology"/>
<dbReference type="InterPro" id="IPR029028">
    <property type="entry name" value="Alpha/beta_knot_MTases"/>
</dbReference>
<dbReference type="InterPro" id="IPR013123">
    <property type="entry name" value="SpoU_subst-bd"/>
</dbReference>
<dbReference type="Pfam" id="PF00588">
    <property type="entry name" value="SpoU_methylase"/>
    <property type="match status" value="1"/>
</dbReference>
<feature type="domain" description="RNA 2-O ribose methyltransferase substrate binding" evidence="4">
    <location>
        <begin position="35"/>
        <end position="102"/>
    </location>
</feature>
<protein>
    <submittedName>
        <fullName evidence="6">Unannotated protein</fullName>
    </submittedName>
</protein>
<dbReference type="EMBL" id="CAFBRC010000063">
    <property type="protein sequence ID" value="CAB5076456.1"/>
    <property type="molecule type" value="Genomic_DNA"/>
</dbReference>
<comment type="similarity">
    <text evidence="1">Belongs to the class IV-like SAM-binding methyltransferase superfamily. RNA methyltransferase TrmH family.</text>
</comment>
<dbReference type="InterPro" id="IPR001537">
    <property type="entry name" value="SpoU_MeTrfase"/>
</dbReference>
<dbReference type="Pfam" id="PF22435">
    <property type="entry name" value="MRM3-like_sub_bind"/>
    <property type="match status" value="1"/>
</dbReference>
<dbReference type="GO" id="GO:0032259">
    <property type="term" value="P:methylation"/>
    <property type="evidence" value="ECO:0007669"/>
    <property type="project" value="UniProtKB-KW"/>
</dbReference>
<evidence type="ECO:0000313" key="7">
    <source>
        <dbReference type="EMBL" id="CAB4845163.1"/>
    </source>
</evidence>
<dbReference type="InterPro" id="IPR053888">
    <property type="entry name" value="MRM3-like_sub_bind"/>
</dbReference>
<dbReference type="EMBL" id="CAEZXN010000005">
    <property type="protein sequence ID" value="CAB4688294.1"/>
    <property type="molecule type" value="Genomic_DNA"/>
</dbReference>
<reference evidence="6" key="1">
    <citation type="submission" date="2020-05" db="EMBL/GenBank/DDBJ databases">
        <authorList>
            <person name="Chiriac C."/>
            <person name="Salcher M."/>
            <person name="Ghai R."/>
            <person name="Kavagutti S V."/>
        </authorList>
    </citation>
    <scope>NUCLEOTIDE SEQUENCE</scope>
</reference>
<dbReference type="Gene3D" id="3.40.1280.10">
    <property type="match status" value="1"/>
</dbReference>
<keyword evidence="2" id="KW-0489">Methyltransferase</keyword>
<keyword evidence="3" id="KW-0808">Transferase</keyword>
<dbReference type="SUPFAM" id="SSF75217">
    <property type="entry name" value="alpha/beta knot"/>
    <property type="match status" value="1"/>
</dbReference>
<dbReference type="InterPro" id="IPR029064">
    <property type="entry name" value="Ribosomal_eL30-like_sf"/>
</dbReference>
<dbReference type="GO" id="GO:0003723">
    <property type="term" value="F:RNA binding"/>
    <property type="evidence" value="ECO:0007669"/>
    <property type="project" value="InterPro"/>
</dbReference>
<evidence type="ECO:0000313" key="5">
    <source>
        <dbReference type="EMBL" id="CAB4663805.1"/>
    </source>
</evidence>
<dbReference type="EMBL" id="CAEZXB010000001">
    <property type="protein sequence ID" value="CAB4663805.1"/>
    <property type="molecule type" value="Genomic_DNA"/>
</dbReference>
<evidence type="ECO:0000256" key="3">
    <source>
        <dbReference type="ARBA" id="ARBA00022679"/>
    </source>
</evidence>
<dbReference type="InterPro" id="IPR051259">
    <property type="entry name" value="rRNA_Methyltransferase"/>
</dbReference>
<dbReference type="Gene3D" id="3.30.1330.30">
    <property type="match status" value="1"/>
</dbReference>
<dbReference type="CDD" id="cd18095">
    <property type="entry name" value="SpoU-like_rRNA-MTase"/>
    <property type="match status" value="1"/>
</dbReference>
<name>A0A6J6NUI5_9ZZZZ</name>
<dbReference type="PANTHER" id="PTHR43191:SF2">
    <property type="entry name" value="RRNA METHYLTRANSFERASE 3, MITOCHONDRIAL"/>
    <property type="match status" value="1"/>
</dbReference>
<dbReference type="SUPFAM" id="SSF55315">
    <property type="entry name" value="L30e-like"/>
    <property type="match status" value="1"/>
</dbReference>
<dbReference type="InterPro" id="IPR029026">
    <property type="entry name" value="tRNA_m1G_MTases_N"/>
</dbReference>
<dbReference type="AlphaFoldDB" id="A0A6J6NUI5"/>
<dbReference type="GO" id="GO:0008173">
    <property type="term" value="F:RNA methyltransferase activity"/>
    <property type="evidence" value="ECO:0007669"/>
    <property type="project" value="InterPro"/>
</dbReference>
<evidence type="ECO:0000259" key="4">
    <source>
        <dbReference type="SMART" id="SM00967"/>
    </source>
</evidence>
<evidence type="ECO:0000313" key="8">
    <source>
        <dbReference type="EMBL" id="CAB5076456.1"/>
    </source>
</evidence>
<organism evidence="6">
    <name type="scientific">freshwater metagenome</name>
    <dbReference type="NCBI Taxonomy" id="449393"/>
    <lineage>
        <taxon>unclassified sequences</taxon>
        <taxon>metagenomes</taxon>
        <taxon>ecological metagenomes</taxon>
    </lineage>
</organism>
<evidence type="ECO:0000313" key="6">
    <source>
        <dbReference type="EMBL" id="CAB4688294.1"/>
    </source>
</evidence>
<accession>A0A6J6NUI5</accession>
<dbReference type="SMART" id="SM00967">
    <property type="entry name" value="SpoU_sub_bind"/>
    <property type="match status" value="1"/>
</dbReference>
<dbReference type="GO" id="GO:0005737">
    <property type="term" value="C:cytoplasm"/>
    <property type="evidence" value="ECO:0007669"/>
    <property type="project" value="UniProtKB-ARBA"/>
</dbReference>
<evidence type="ECO:0000256" key="2">
    <source>
        <dbReference type="ARBA" id="ARBA00022603"/>
    </source>
</evidence>
<dbReference type="GO" id="GO:0006396">
    <property type="term" value="P:RNA processing"/>
    <property type="evidence" value="ECO:0007669"/>
    <property type="project" value="InterPro"/>
</dbReference>
<gene>
    <name evidence="5" type="ORF">UFOPK2342_00002</name>
    <name evidence="6" type="ORF">UFOPK2423_00393</name>
    <name evidence="7" type="ORF">UFOPK3266_01440</name>
    <name evidence="8" type="ORF">UFOPK4367_00998</name>
</gene>
<evidence type="ECO:0000256" key="1">
    <source>
        <dbReference type="ARBA" id="ARBA00007228"/>
    </source>
</evidence>